<gene>
    <name evidence="1" type="ORF">NCTC11661_00935</name>
    <name evidence="2" type="ORF">NCTC12929_01486</name>
</gene>
<dbReference type="SUPFAM" id="SSF158446">
    <property type="entry name" value="IVS-encoded protein-like"/>
    <property type="match status" value="1"/>
</dbReference>
<evidence type="ECO:0000313" key="3">
    <source>
        <dbReference type="Proteomes" id="UP000255515"/>
    </source>
</evidence>
<dbReference type="InterPro" id="IPR036583">
    <property type="entry name" value="23S_rRNA_IVS_sf"/>
</dbReference>
<dbReference type="InterPro" id="IPR012657">
    <property type="entry name" value="23S_rRNA-intervening_sequence"/>
</dbReference>
<evidence type="ECO:0000313" key="2">
    <source>
        <dbReference type="EMBL" id="VDH04535.1"/>
    </source>
</evidence>
<dbReference type="RefSeq" id="WP_002689214.1">
    <property type="nucleotide sequence ID" value="NZ_UFTJ01000002.1"/>
</dbReference>
<dbReference type="Gene3D" id="1.20.1440.60">
    <property type="entry name" value="23S rRNA-intervening sequence"/>
    <property type="match status" value="1"/>
</dbReference>
<reference evidence="2 4" key="2">
    <citation type="submission" date="2018-11" db="EMBL/GenBank/DDBJ databases">
        <authorList>
            <consortium name="Pathogen Informatics"/>
        </authorList>
    </citation>
    <scope>NUCLEOTIDE SEQUENCE [LARGE SCALE GENOMIC DNA]</scope>
    <source>
        <strain evidence="2 4">NCTC12929</strain>
    </source>
</reference>
<dbReference type="NCBIfam" id="TIGR02436">
    <property type="entry name" value="four helix bundle protein"/>
    <property type="match status" value="1"/>
</dbReference>
<dbReference type="Proteomes" id="UP000270205">
    <property type="component" value="Unassembled WGS sequence"/>
</dbReference>
<organism evidence="1 3">
    <name type="scientific">Bergeyella zoohelcum</name>
    <dbReference type="NCBI Taxonomy" id="1015"/>
    <lineage>
        <taxon>Bacteria</taxon>
        <taxon>Pseudomonadati</taxon>
        <taxon>Bacteroidota</taxon>
        <taxon>Flavobacteriia</taxon>
        <taxon>Flavobacteriales</taxon>
        <taxon>Weeksellaceae</taxon>
        <taxon>Bergeyella</taxon>
    </lineage>
</organism>
<dbReference type="PANTHER" id="PTHR38471:SF2">
    <property type="entry name" value="FOUR HELIX BUNDLE PROTEIN"/>
    <property type="match status" value="1"/>
</dbReference>
<dbReference type="Pfam" id="PF05635">
    <property type="entry name" value="23S_rRNA_IVP"/>
    <property type="match status" value="1"/>
</dbReference>
<name>A0A376C012_9FLAO</name>
<dbReference type="PANTHER" id="PTHR38471">
    <property type="entry name" value="FOUR HELIX BUNDLE PROTEIN"/>
    <property type="match status" value="1"/>
</dbReference>
<dbReference type="EMBL" id="UYIV01000001">
    <property type="protein sequence ID" value="VDH04535.1"/>
    <property type="molecule type" value="Genomic_DNA"/>
</dbReference>
<dbReference type="EMBL" id="UFTJ01000002">
    <property type="protein sequence ID" value="SSZ55553.1"/>
    <property type="molecule type" value="Genomic_DNA"/>
</dbReference>
<reference evidence="1 3" key="1">
    <citation type="submission" date="2018-06" db="EMBL/GenBank/DDBJ databases">
        <authorList>
            <consortium name="Pathogen Informatics"/>
            <person name="Doyle S."/>
        </authorList>
    </citation>
    <scope>NUCLEOTIDE SEQUENCE [LARGE SCALE GENOMIC DNA]</scope>
    <source>
        <strain evidence="1 3">NCTC11661</strain>
    </source>
</reference>
<dbReference type="CDD" id="cd16377">
    <property type="entry name" value="23S_rRNA_IVP_like"/>
    <property type="match status" value="1"/>
</dbReference>
<dbReference type="Proteomes" id="UP000255515">
    <property type="component" value="Unassembled WGS sequence"/>
</dbReference>
<evidence type="ECO:0000313" key="4">
    <source>
        <dbReference type="Proteomes" id="UP000270205"/>
    </source>
</evidence>
<evidence type="ECO:0000313" key="1">
    <source>
        <dbReference type="EMBL" id="SSZ55553.1"/>
    </source>
</evidence>
<proteinExistence type="predicted"/>
<dbReference type="AlphaFoldDB" id="A0A376C012"/>
<protein>
    <submittedName>
        <fullName evidence="1">Four helix bundle protein</fullName>
    </submittedName>
</protein>
<sequence length="122" mass="14110">MKAHRLKDLVVWQKSILLAKKVYTLTVDLPLNERYGLVSQIRRSAISIPSNIAEGAGRNNKSEFIQFLGIASGSCYELETQLILLSELKYKSEDEIRESLNALFEIQKMIYKLKEHLKKSYY</sequence>
<accession>A0A376C012</accession>